<feature type="region of interest" description="Disordered" evidence="1">
    <location>
        <begin position="1"/>
        <end position="60"/>
    </location>
</feature>
<feature type="compositionally biased region" description="Basic and acidic residues" evidence="1">
    <location>
        <begin position="49"/>
        <end position="58"/>
    </location>
</feature>
<protein>
    <submittedName>
        <fullName evidence="2">Uncharacterized protein</fullName>
    </submittedName>
</protein>
<keyword evidence="3" id="KW-1185">Reference proteome</keyword>
<name>A0A8C3ULJ9_CATUS</name>
<organism evidence="2 3">
    <name type="scientific">Catharus ustulatus</name>
    <name type="common">Russet-backed thrush</name>
    <name type="synonym">Hylocichla ustulatus</name>
    <dbReference type="NCBI Taxonomy" id="91951"/>
    <lineage>
        <taxon>Eukaryota</taxon>
        <taxon>Metazoa</taxon>
        <taxon>Chordata</taxon>
        <taxon>Craniata</taxon>
        <taxon>Vertebrata</taxon>
        <taxon>Euteleostomi</taxon>
        <taxon>Archelosauria</taxon>
        <taxon>Archosauria</taxon>
        <taxon>Dinosauria</taxon>
        <taxon>Saurischia</taxon>
        <taxon>Theropoda</taxon>
        <taxon>Coelurosauria</taxon>
        <taxon>Aves</taxon>
        <taxon>Neognathae</taxon>
        <taxon>Neoaves</taxon>
        <taxon>Telluraves</taxon>
        <taxon>Australaves</taxon>
        <taxon>Passeriformes</taxon>
        <taxon>Turdidae</taxon>
        <taxon>Catharus</taxon>
    </lineage>
</organism>
<dbReference type="Proteomes" id="UP000694563">
    <property type="component" value="Chromosome 18"/>
</dbReference>
<sequence length="99" mass="9953">MLQSPPGATPAAPAMDKSSPCGSGAPGSSAGSKGQQPRSASAGPAAGESKPKGGERWDGVSVGLRGQTALCRPWVCGEAELRLVSEILTSNPNTWKSFS</sequence>
<feature type="compositionally biased region" description="Low complexity" evidence="1">
    <location>
        <begin position="17"/>
        <end position="34"/>
    </location>
</feature>
<reference evidence="2" key="1">
    <citation type="submission" date="2020-10" db="EMBL/GenBank/DDBJ databases">
        <title>Catharus ustulatus (Swainson's thrush) genome, bCatUst1, primary haplotype v2.</title>
        <authorList>
            <person name="Delmore K."/>
            <person name="Vafadar M."/>
            <person name="Formenti G."/>
            <person name="Chow W."/>
            <person name="Pelan S."/>
            <person name="Howe K."/>
            <person name="Rhie A."/>
            <person name="Mountcastle J."/>
            <person name="Haase B."/>
            <person name="Fedrigo O."/>
            <person name="Jarvis E.D."/>
        </authorList>
    </citation>
    <scope>NUCLEOTIDE SEQUENCE [LARGE SCALE GENOMIC DNA]</scope>
</reference>
<evidence type="ECO:0000313" key="3">
    <source>
        <dbReference type="Proteomes" id="UP000694563"/>
    </source>
</evidence>
<proteinExistence type="predicted"/>
<reference evidence="2" key="3">
    <citation type="submission" date="2025-09" db="UniProtKB">
        <authorList>
            <consortium name="Ensembl"/>
        </authorList>
    </citation>
    <scope>IDENTIFICATION</scope>
</reference>
<evidence type="ECO:0000313" key="2">
    <source>
        <dbReference type="Ensembl" id="ENSCUSP00005015264.1"/>
    </source>
</evidence>
<reference evidence="2" key="2">
    <citation type="submission" date="2025-08" db="UniProtKB">
        <authorList>
            <consortium name="Ensembl"/>
        </authorList>
    </citation>
    <scope>IDENTIFICATION</scope>
</reference>
<evidence type="ECO:0000256" key="1">
    <source>
        <dbReference type="SAM" id="MobiDB-lite"/>
    </source>
</evidence>
<dbReference type="Ensembl" id="ENSCUST00005015851.1">
    <property type="protein sequence ID" value="ENSCUSP00005015264.1"/>
    <property type="gene ID" value="ENSCUSG00005009797.1"/>
</dbReference>
<accession>A0A8C3ULJ9</accession>
<dbReference type="AlphaFoldDB" id="A0A8C3ULJ9"/>